<protein>
    <submittedName>
        <fullName evidence="2">Uncharacterized protein</fullName>
    </submittedName>
</protein>
<dbReference type="GeneID" id="63777322"/>
<accession>A0A1Y2DHW1</accession>
<gene>
    <name evidence="2" type="ORF">BCR38DRAFT_446720</name>
</gene>
<evidence type="ECO:0000256" key="1">
    <source>
        <dbReference type="SAM" id="MobiDB-lite"/>
    </source>
</evidence>
<keyword evidence="3" id="KW-1185">Reference proteome</keyword>
<organism evidence="2 3">
    <name type="scientific">Pseudomassariella vexata</name>
    <dbReference type="NCBI Taxonomy" id="1141098"/>
    <lineage>
        <taxon>Eukaryota</taxon>
        <taxon>Fungi</taxon>
        <taxon>Dikarya</taxon>
        <taxon>Ascomycota</taxon>
        <taxon>Pezizomycotina</taxon>
        <taxon>Sordariomycetes</taxon>
        <taxon>Xylariomycetidae</taxon>
        <taxon>Amphisphaeriales</taxon>
        <taxon>Pseudomassariaceae</taxon>
        <taxon>Pseudomassariella</taxon>
    </lineage>
</organism>
<feature type="region of interest" description="Disordered" evidence="1">
    <location>
        <begin position="360"/>
        <end position="382"/>
    </location>
</feature>
<dbReference type="OrthoDB" id="288942at2759"/>
<comment type="caution">
    <text evidence="2">The sequence shown here is derived from an EMBL/GenBank/DDBJ whole genome shotgun (WGS) entry which is preliminary data.</text>
</comment>
<feature type="compositionally biased region" description="Acidic residues" evidence="1">
    <location>
        <begin position="370"/>
        <end position="382"/>
    </location>
</feature>
<dbReference type="PANTHER" id="PTHR38790">
    <property type="entry name" value="2EXR DOMAIN-CONTAINING PROTEIN-RELATED"/>
    <property type="match status" value="1"/>
</dbReference>
<name>A0A1Y2DHW1_9PEZI</name>
<dbReference type="RefSeq" id="XP_040711641.1">
    <property type="nucleotide sequence ID" value="XM_040861110.1"/>
</dbReference>
<dbReference type="Proteomes" id="UP000193689">
    <property type="component" value="Unassembled WGS sequence"/>
</dbReference>
<dbReference type="STRING" id="1141098.A0A1Y2DHW1"/>
<sequence length="382" mass="44676">MSPIKMNHIQSFHLPRTSQTLSPLFTKLPGELRDSIYTYVLASYPDPSRSYDKNTPYYRPDYLSPGIRDCALLQTCQSIYAESWFRPWVSSTHTFWLAWSVRRPSHVLTVREFQPVLHEIYEKHGDVFLTHVRVFAQLCEMRGLPSILEMEHFLPRTMTMTIRHHDWWHWETDQRLYLDADVCTRHYLPGRGADGYGGRGQLVYPDSLAEIRLELESLVRKKEQIDYVANEMAAKWWFRLRDGTVMMAHAKDFEVDGWKGSSTWENDRWIRDETEPETLEYYIKTVVFKPNHALCAADDLEEPRKIQVPGRFMQIANDEFKTLGVRQLRRAGVPPGTPATEARRLVQEWQNSRGRFSGGLSYTVNTYANDNDDDDDDDEEGD</sequence>
<evidence type="ECO:0000313" key="3">
    <source>
        <dbReference type="Proteomes" id="UP000193689"/>
    </source>
</evidence>
<reference evidence="2 3" key="1">
    <citation type="submission" date="2016-07" db="EMBL/GenBank/DDBJ databases">
        <title>Pervasive Adenine N6-methylation of Active Genes in Fungi.</title>
        <authorList>
            <consortium name="DOE Joint Genome Institute"/>
            <person name="Mondo S.J."/>
            <person name="Dannebaum R.O."/>
            <person name="Kuo R.C."/>
            <person name="Labutti K."/>
            <person name="Haridas S."/>
            <person name="Kuo A."/>
            <person name="Salamov A."/>
            <person name="Ahrendt S.R."/>
            <person name="Lipzen A."/>
            <person name="Sullivan W."/>
            <person name="Andreopoulos W.B."/>
            <person name="Clum A."/>
            <person name="Lindquist E."/>
            <person name="Daum C."/>
            <person name="Ramamoorthy G.K."/>
            <person name="Gryganskyi A."/>
            <person name="Culley D."/>
            <person name="Magnuson J.K."/>
            <person name="James T.Y."/>
            <person name="O'Malley M.A."/>
            <person name="Stajich J.E."/>
            <person name="Spatafora J.W."/>
            <person name="Visel A."/>
            <person name="Grigoriev I.V."/>
        </authorList>
    </citation>
    <scope>NUCLEOTIDE SEQUENCE [LARGE SCALE GENOMIC DNA]</scope>
    <source>
        <strain evidence="2 3">CBS 129021</strain>
    </source>
</reference>
<dbReference type="EMBL" id="MCFJ01000015">
    <property type="protein sequence ID" value="ORY58829.1"/>
    <property type="molecule type" value="Genomic_DNA"/>
</dbReference>
<dbReference type="InParanoid" id="A0A1Y2DHW1"/>
<evidence type="ECO:0000313" key="2">
    <source>
        <dbReference type="EMBL" id="ORY58829.1"/>
    </source>
</evidence>
<proteinExistence type="predicted"/>
<dbReference type="AlphaFoldDB" id="A0A1Y2DHW1"/>
<dbReference type="PANTHER" id="PTHR38790:SF4">
    <property type="entry name" value="2EXR DOMAIN-CONTAINING PROTEIN"/>
    <property type="match status" value="1"/>
</dbReference>